<dbReference type="Ensembl" id="ENSSMAT00000008984.2">
    <property type="protein sequence ID" value="ENSSMAP00000008876.2"/>
    <property type="gene ID" value="ENSSMAG00000005479.2"/>
</dbReference>
<evidence type="ECO:0000256" key="1">
    <source>
        <dbReference type="SAM" id="MobiDB-lite"/>
    </source>
</evidence>
<dbReference type="GeneID" id="118301349"/>
<dbReference type="GeneTree" id="ENSGT00920000150426"/>
<feature type="region of interest" description="Disordered" evidence="1">
    <location>
        <begin position="1"/>
        <end position="153"/>
    </location>
</feature>
<dbReference type="PANTHER" id="PTHR14726">
    <property type="entry name" value="JHY PROTEIN HOMOLOG"/>
    <property type="match status" value="1"/>
</dbReference>
<dbReference type="Proteomes" id="UP000694558">
    <property type="component" value="Chromosome 4"/>
</dbReference>
<dbReference type="OrthoDB" id="10057281at2759"/>
<dbReference type="GO" id="GO:0035082">
    <property type="term" value="P:axoneme assembly"/>
    <property type="evidence" value="ECO:0007669"/>
    <property type="project" value="TreeGrafter"/>
</dbReference>
<feature type="compositionally biased region" description="Polar residues" evidence="1">
    <location>
        <begin position="247"/>
        <end position="274"/>
    </location>
</feature>
<reference evidence="2" key="1">
    <citation type="submission" date="2023-05" db="EMBL/GenBank/DDBJ databases">
        <title>High-quality long-read genome of Scophthalmus maximus.</title>
        <authorList>
            <person name="Lien S."/>
            <person name="Martinez P."/>
        </authorList>
    </citation>
    <scope>NUCLEOTIDE SEQUENCE [LARGE SCALE GENOMIC DNA]</scope>
</reference>
<dbReference type="RefSeq" id="XP_035482664.1">
    <property type="nucleotide sequence ID" value="XM_035626771.2"/>
</dbReference>
<feature type="region of interest" description="Disordered" evidence="1">
    <location>
        <begin position="656"/>
        <end position="691"/>
    </location>
</feature>
<feature type="compositionally biased region" description="Basic residues" evidence="1">
    <location>
        <begin position="44"/>
        <end position="55"/>
    </location>
</feature>
<dbReference type="RefSeq" id="XP_035482667.1">
    <property type="nucleotide sequence ID" value="XM_035626774.2"/>
</dbReference>
<feature type="compositionally biased region" description="Basic and acidic residues" evidence="1">
    <location>
        <begin position="677"/>
        <end position="691"/>
    </location>
</feature>
<feature type="compositionally biased region" description="Basic and acidic residues" evidence="1">
    <location>
        <begin position="195"/>
        <end position="211"/>
    </location>
</feature>
<feature type="region of interest" description="Disordered" evidence="1">
    <location>
        <begin position="189"/>
        <end position="439"/>
    </location>
</feature>
<feature type="compositionally biased region" description="Basic and acidic residues" evidence="1">
    <location>
        <begin position="281"/>
        <end position="291"/>
    </location>
</feature>
<evidence type="ECO:0008006" key="4">
    <source>
        <dbReference type="Google" id="ProtNLM"/>
    </source>
</evidence>
<dbReference type="RefSeq" id="XP_035482668.1">
    <property type="nucleotide sequence ID" value="XM_035626775.2"/>
</dbReference>
<proteinExistence type="predicted"/>
<protein>
    <recommendedName>
        <fullName evidence="4">Jhy protein homolog</fullName>
    </recommendedName>
</protein>
<evidence type="ECO:0000313" key="2">
    <source>
        <dbReference type="Ensembl" id="ENSSMAP00000008876.2"/>
    </source>
</evidence>
<sequence length="718" mass="80526">MRMDKSGKMCPELQTEPGRRGAPVNQWESGECDAESPAQERAHQHQLRHRDRHRYPLPVKENLESLQQGDGEEGDETEDLHIYDSLELASNPRAKRSPALLQTEYLDTQMDEGEGSRLLSDDAYSDLRHDPNWRTDLKRNGRFLESPQTSVEELDHVSVEEYAQPHGDRQGREMKGGYRYIADAIPPVVVTPNVADEKSQRPRRHHPEDGQTPRCHGHALREADLSGVSTKEEIDESSQMRTRETRGNSCDGTADNISRCTQKTSTSAPTSSRVPPNKKQQRQEGIVERNKITLGRNTSKRGSYVRRHALKRDTPRNVEEVPETLEETAPTGDQEDSSDPELTLLHKTQELRVTQISMGKNAERKEHPDPSEQKQSPAVAVKAERGDCWSVPSAQAAAVTPLKPQTTTSSQPSPPAFLHNSLNTSSHRLSSIQQRGRDAAIDSASLHGYPHCRPESEVQLALFTGHQEKTSPGQSSHMSREVPHALSSPEQWQRTSALQWQSPCGEEEPNWSLDEVLSEPCPQSLPRSPGSYTVLPPIVGKPLAGEEAAPSAGQTVNTADPSDSYLVQMERQRQLRARAAYKADEQRKTELNQRGLHPHYAAIEKTAEKMKRQRLYSNVIREQNKQMSRIPFLPAKDPEGSDNKVPRMKALEYAKTIAKPPVKSQPKPRQRSQTEGVAEHAPHSRDLDSTELTRLKLLRKRHEEEKQAVALLGRADAV</sequence>
<dbReference type="InterPro" id="IPR027968">
    <property type="entry name" value="JHY"/>
</dbReference>
<dbReference type="RefSeq" id="XP_035482666.1">
    <property type="nucleotide sequence ID" value="XM_035626773.2"/>
</dbReference>
<dbReference type="Pfam" id="PF15261">
    <property type="entry name" value="JHY"/>
    <property type="match status" value="1"/>
</dbReference>
<name>A0A8D2ZWU0_SCOMX</name>
<accession>A0A8D2ZWU0</accession>
<dbReference type="PANTHER" id="PTHR14726:SF1">
    <property type="entry name" value="JHY PROTEIN HOMOLOG"/>
    <property type="match status" value="1"/>
</dbReference>
<evidence type="ECO:0000313" key="3">
    <source>
        <dbReference type="Proteomes" id="UP000694558"/>
    </source>
</evidence>
<feature type="compositionally biased region" description="Polar residues" evidence="1">
    <location>
        <begin position="420"/>
        <end position="434"/>
    </location>
</feature>
<organism evidence="2 3">
    <name type="scientific">Scophthalmus maximus</name>
    <name type="common">Turbot</name>
    <name type="synonym">Psetta maxima</name>
    <dbReference type="NCBI Taxonomy" id="52904"/>
    <lineage>
        <taxon>Eukaryota</taxon>
        <taxon>Metazoa</taxon>
        <taxon>Chordata</taxon>
        <taxon>Craniata</taxon>
        <taxon>Vertebrata</taxon>
        <taxon>Euteleostomi</taxon>
        <taxon>Actinopterygii</taxon>
        <taxon>Neopterygii</taxon>
        <taxon>Teleostei</taxon>
        <taxon>Neoteleostei</taxon>
        <taxon>Acanthomorphata</taxon>
        <taxon>Carangaria</taxon>
        <taxon>Pleuronectiformes</taxon>
        <taxon>Pleuronectoidei</taxon>
        <taxon>Scophthalmidae</taxon>
        <taxon>Scophthalmus</taxon>
    </lineage>
</organism>
<gene>
    <name evidence="2" type="primary">jhy</name>
</gene>
<reference evidence="2" key="2">
    <citation type="submission" date="2025-08" db="UniProtKB">
        <authorList>
            <consortium name="Ensembl"/>
        </authorList>
    </citation>
    <scope>IDENTIFICATION</scope>
</reference>
<dbReference type="KEGG" id="smau:118301349"/>
<dbReference type="RefSeq" id="XP_035482665.1">
    <property type="nucleotide sequence ID" value="XM_035626772.2"/>
</dbReference>
<dbReference type="CTD" id="79864"/>
<dbReference type="AlphaFoldDB" id="A0A8D2ZWU0"/>
<feature type="compositionally biased region" description="Basic and acidic residues" evidence="1">
    <location>
        <begin position="361"/>
        <end position="372"/>
    </location>
</feature>
<feature type="compositionally biased region" description="Basic and acidic residues" evidence="1">
    <location>
        <begin position="125"/>
        <end position="139"/>
    </location>
</feature>